<dbReference type="GO" id="GO:0005856">
    <property type="term" value="C:cytoskeleton"/>
    <property type="evidence" value="ECO:0007669"/>
    <property type="project" value="UniProtKB-SubCell"/>
</dbReference>
<dbReference type="Pfam" id="PF01290">
    <property type="entry name" value="Thymosin"/>
    <property type="match status" value="6"/>
</dbReference>
<comment type="subcellular location">
    <subcellularLocation>
        <location evidence="1">Cytoplasm</location>
        <location evidence="1">Cytoskeleton</location>
    </subcellularLocation>
</comment>
<gene>
    <name evidence="6" type="ORF">BaRGS_00012396</name>
</gene>
<dbReference type="InterPro" id="IPR038386">
    <property type="entry name" value="Beta-thymosin_sf"/>
</dbReference>
<comment type="caution">
    <text evidence="6">The sequence shown here is derived from an EMBL/GenBank/DDBJ whole genome shotgun (WGS) entry which is preliminary data.</text>
</comment>
<keyword evidence="3" id="KW-0963">Cytoplasm</keyword>
<evidence type="ECO:0000313" key="6">
    <source>
        <dbReference type="EMBL" id="KAK7496474.1"/>
    </source>
</evidence>
<dbReference type="FunFam" id="1.20.5.520:FF:000001">
    <property type="entry name" value="Thymosin beta"/>
    <property type="match status" value="1"/>
</dbReference>
<evidence type="ECO:0000256" key="3">
    <source>
        <dbReference type="ARBA" id="ARBA00022490"/>
    </source>
</evidence>
<dbReference type="InterPro" id="IPR001152">
    <property type="entry name" value="Beta-thymosin"/>
</dbReference>
<evidence type="ECO:0000256" key="2">
    <source>
        <dbReference type="ARBA" id="ARBA00009511"/>
    </source>
</evidence>
<feature type="chain" id="PRO_5044789556" evidence="5">
    <location>
        <begin position="16"/>
        <end position="397"/>
    </location>
</feature>
<comment type="similarity">
    <text evidence="2">Belongs to the thymosin beta family.</text>
</comment>
<keyword evidence="7" id="KW-1185">Reference proteome</keyword>
<feature type="signal peptide" evidence="5">
    <location>
        <begin position="1"/>
        <end position="15"/>
    </location>
</feature>
<evidence type="ECO:0000256" key="4">
    <source>
        <dbReference type="ARBA" id="ARBA00023212"/>
    </source>
</evidence>
<protein>
    <submittedName>
        <fullName evidence="6">Uncharacterized protein</fullName>
    </submittedName>
</protein>
<dbReference type="Proteomes" id="UP001519460">
    <property type="component" value="Unassembled WGS sequence"/>
</dbReference>
<dbReference type="PANTHER" id="PTHR20940:SF1">
    <property type="entry name" value="CIBOULOT, ISOFORM A"/>
    <property type="match status" value="1"/>
</dbReference>
<keyword evidence="5" id="KW-0732">Signal</keyword>
<name>A0ABD0LAP5_9CAEN</name>
<proteinExistence type="inferred from homology"/>
<evidence type="ECO:0000313" key="7">
    <source>
        <dbReference type="Proteomes" id="UP001519460"/>
    </source>
</evidence>
<organism evidence="6 7">
    <name type="scientific">Batillaria attramentaria</name>
    <dbReference type="NCBI Taxonomy" id="370345"/>
    <lineage>
        <taxon>Eukaryota</taxon>
        <taxon>Metazoa</taxon>
        <taxon>Spiralia</taxon>
        <taxon>Lophotrochozoa</taxon>
        <taxon>Mollusca</taxon>
        <taxon>Gastropoda</taxon>
        <taxon>Caenogastropoda</taxon>
        <taxon>Sorbeoconcha</taxon>
        <taxon>Cerithioidea</taxon>
        <taxon>Batillariidae</taxon>
        <taxon>Batillaria</taxon>
    </lineage>
</organism>
<reference evidence="6 7" key="1">
    <citation type="journal article" date="2023" name="Sci. Data">
        <title>Genome assembly of the Korean intertidal mud-creeper Batillaria attramentaria.</title>
        <authorList>
            <person name="Patra A.K."/>
            <person name="Ho P.T."/>
            <person name="Jun S."/>
            <person name="Lee S.J."/>
            <person name="Kim Y."/>
            <person name="Won Y.J."/>
        </authorList>
    </citation>
    <scope>NUCLEOTIDE SEQUENCE [LARGE SCALE GENOMIC DNA]</scope>
    <source>
        <strain evidence="6">Wonlab-2016</strain>
    </source>
</reference>
<dbReference type="Gene3D" id="1.20.5.520">
    <property type="entry name" value="Single helix bin"/>
    <property type="match status" value="6"/>
</dbReference>
<evidence type="ECO:0000256" key="1">
    <source>
        <dbReference type="ARBA" id="ARBA00004245"/>
    </source>
</evidence>
<dbReference type="AlphaFoldDB" id="A0ABD0LAP5"/>
<accession>A0ABD0LAP5</accession>
<dbReference type="SMART" id="SM00152">
    <property type="entry name" value="THY"/>
    <property type="match status" value="6"/>
</dbReference>
<dbReference type="PANTHER" id="PTHR20940">
    <property type="entry name" value="TETRA THYMOSIN"/>
    <property type="match status" value="1"/>
</dbReference>
<sequence>MVMLHTLTLSSLSTAQKTLPIVAAVCLVTQRALHAHQAFLLIKPTTPRQRSEMQCFVPNTVKHASCFSLPWQCCAIRLPPLCCGISPVTINRACFSFTLAVCVDGEGSFSLQRRIIAQEKGEVEMREGVQKFDRSSLKHVEPQEKTVLPSPDEIVHEKTEVELRERIGSFSKETLKHTETQEKNVLPTEEEIKHEKTEVELRERIGSFSKESLKHAETEEKNVLPTEEEFTFCSHTVRLVSARLNRIDLVFSPRQLSEIEHEKTEVELRERIGSFSKETLKHAETEEKNVLPTEEDIGKEKTEAAICKGIEEFKKGDLKHTQVKEKNPLPPAEAIEAEKKEEEFKQSIEGFNRRSLKHAQTTEKNPLPTKEVKFAWVALSQFYRRIKTSSESLGVAE</sequence>
<dbReference type="EMBL" id="JACVVK020000067">
    <property type="protein sequence ID" value="KAK7496474.1"/>
    <property type="molecule type" value="Genomic_DNA"/>
</dbReference>
<keyword evidence="4" id="KW-0206">Cytoskeleton</keyword>
<evidence type="ECO:0000256" key="5">
    <source>
        <dbReference type="SAM" id="SignalP"/>
    </source>
</evidence>